<dbReference type="InterPro" id="IPR027417">
    <property type="entry name" value="P-loop_NTPase"/>
</dbReference>
<gene>
    <name evidence="2" type="ORF">SEML1_0302</name>
</gene>
<dbReference type="RefSeq" id="WP_376754296.1">
    <property type="nucleotide sequence ID" value="NZ_CP124550.1"/>
</dbReference>
<proteinExistence type="predicted"/>
<dbReference type="Pfam" id="PF02492">
    <property type="entry name" value="cobW"/>
    <property type="match status" value="1"/>
</dbReference>
<sequence>MARRDNDLEFSINAAFDDECAVNDTLPLYLVNGSLGAGKTSVLEFLLRLDEFAGSRVIENEFANENVDGYRLEGLADVVTTLAGDCVCCSSAHALTRMLYDFSRSSPAPVFIEATGVARTMNLVERLVSAGVFKRYELAHSFYIIDAHEILRGISAAQALEMQAADTVLVTKEDLLTEAEVQDYRKERATLPYARVLSAPHGRFDAKGLSTPSGLLTFFDEYDGELAIPDNPTYSVIDTSCLRADGKTYETLWPELVQAYGLRRLKGAFADHRGAHRHIEATPTHVELRTAHADEPLKIVLIGDRAEEMTHDVFASQLMMFGE</sequence>
<dbReference type="PANTHER" id="PTHR13748:SF62">
    <property type="entry name" value="COBW DOMAIN-CONTAINING PROTEIN"/>
    <property type="match status" value="1"/>
</dbReference>
<dbReference type="EMBL" id="CP124550">
    <property type="protein sequence ID" value="WIO45932.1"/>
    <property type="molecule type" value="Genomic_DNA"/>
</dbReference>
<organism evidence="2 3">
    <name type="scientific">Candidatus Southlakia epibionticum</name>
    <dbReference type="NCBI Taxonomy" id="3043284"/>
    <lineage>
        <taxon>Bacteria</taxon>
        <taxon>Candidatus Saccharimonadota</taxon>
        <taxon>Candidatus Saccharimonadia</taxon>
        <taxon>Candidatus Saccharimonadales</taxon>
        <taxon>Candidatus Saccharimonadaceae</taxon>
        <taxon>Candidatus Southlakia</taxon>
    </lineage>
</organism>
<evidence type="ECO:0000313" key="2">
    <source>
        <dbReference type="EMBL" id="WIO45932.1"/>
    </source>
</evidence>
<feature type="domain" description="CobW/HypB/UreG nucleotide-binding" evidence="1">
    <location>
        <begin position="28"/>
        <end position="188"/>
    </location>
</feature>
<reference evidence="2 3" key="1">
    <citation type="journal article" date="2023" name="Cell">
        <title>Genetic manipulation of Patescibacteria provides mechanistic insights into microbial dark matter and the epibiotic lifestyle.</title>
        <authorList>
            <person name="Wang Y."/>
            <person name="Gallagher L.A."/>
            <person name="Andrade P.A."/>
            <person name="Liu A."/>
            <person name="Humphreys I.R."/>
            <person name="Turkarslan S."/>
            <person name="Cutler K.J."/>
            <person name="Arrieta-Ortiz M.L."/>
            <person name="Li Y."/>
            <person name="Radey M.C."/>
            <person name="McLean J.S."/>
            <person name="Cong Q."/>
            <person name="Baker D."/>
            <person name="Baliga N.S."/>
            <person name="Peterson S.B."/>
            <person name="Mougous J.D."/>
        </authorList>
    </citation>
    <scope>NUCLEOTIDE SEQUENCE [LARGE SCALE GENOMIC DNA]</scope>
    <source>
        <strain evidence="2 3">ML1</strain>
    </source>
</reference>
<protein>
    <recommendedName>
        <fullName evidence="1">CobW/HypB/UreG nucleotide-binding domain-containing protein</fullName>
    </recommendedName>
</protein>
<dbReference type="Proteomes" id="UP001177295">
    <property type="component" value="Chromosome"/>
</dbReference>
<name>A0ABY8WX33_9BACT</name>
<accession>A0ABY8WX33</accession>
<dbReference type="Gene3D" id="3.40.50.300">
    <property type="entry name" value="P-loop containing nucleotide triphosphate hydrolases"/>
    <property type="match status" value="1"/>
</dbReference>
<keyword evidence="3" id="KW-1185">Reference proteome</keyword>
<dbReference type="InterPro" id="IPR003495">
    <property type="entry name" value="CobW/HypB/UreG_nucleotide-bd"/>
</dbReference>
<dbReference type="InterPro" id="IPR051316">
    <property type="entry name" value="Zinc-reg_GTPase_activator"/>
</dbReference>
<dbReference type="PANTHER" id="PTHR13748">
    <property type="entry name" value="COBW-RELATED"/>
    <property type="match status" value="1"/>
</dbReference>
<evidence type="ECO:0000313" key="3">
    <source>
        <dbReference type="Proteomes" id="UP001177295"/>
    </source>
</evidence>
<dbReference type="SUPFAM" id="SSF52540">
    <property type="entry name" value="P-loop containing nucleoside triphosphate hydrolases"/>
    <property type="match status" value="1"/>
</dbReference>
<evidence type="ECO:0000259" key="1">
    <source>
        <dbReference type="Pfam" id="PF02492"/>
    </source>
</evidence>